<dbReference type="InterPro" id="IPR051320">
    <property type="entry name" value="Viral_Replic_Matur_Polypro"/>
</dbReference>
<dbReference type="Proteomes" id="UP001333110">
    <property type="component" value="Unassembled WGS sequence"/>
</dbReference>
<protein>
    <recommendedName>
        <fullName evidence="1">Reverse transcriptase/retrotransposon-derived protein RNase H-like domain-containing protein</fullName>
    </recommendedName>
</protein>
<dbReference type="InterPro" id="IPR041577">
    <property type="entry name" value="RT_RNaseH_2"/>
</dbReference>
<accession>A0AAN7NVC1</accession>
<dbReference type="SUPFAM" id="SSF56672">
    <property type="entry name" value="DNA/RNA polymerases"/>
    <property type="match status" value="1"/>
</dbReference>
<dbReference type="EMBL" id="JAUNZN010000008">
    <property type="protein sequence ID" value="KAK4817733.1"/>
    <property type="molecule type" value="Genomic_DNA"/>
</dbReference>
<keyword evidence="3" id="KW-1185">Reference proteome</keyword>
<name>A0AAN7NVC1_MYCAM</name>
<sequence>MPPETLTTLEQVKIPENKKELQHALGLLVFGKKHIPYFSIIARPLYDLTHKRAAWDWTPVHEEALKLLGFEAGVYQALGPIHLTDPFQIEWGFAVHRASIHTWQKGLEGPTCPLGFFSHSFKDTEKQYSTWEKGLFVVTLALQEAGKIYTETIYNFARVLRPVLAGTPPPMGVVQQETVRKWYAQLQHYSHTYQVEEGTSRILQIQDKSSVPLEKEAPSTYIRKAPPYEPQLKNVWFTDASSKREGRVWKYRAVALCVSSGEQIITEGEGSA</sequence>
<dbReference type="PANTHER" id="PTHR33064">
    <property type="entry name" value="POL PROTEIN"/>
    <property type="match status" value="1"/>
</dbReference>
<evidence type="ECO:0000259" key="1">
    <source>
        <dbReference type="Pfam" id="PF17919"/>
    </source>
</evidence>
<dbReference type="PANTHER" id="PTHR33064:SF37">
    <property type="entry name" value="RIBONUCLEASE H"/>
    <property type="match status" value="1"/>
</dbReference>
<evidence type="ECO:0000313" key="2">
    <source>
        <dbReference type="EMBL" id="KAK4817733.1"/>
    </source>
</evidence>
<comment type="caution">
    <text evidence="2">The sequence shown here is derived from an EMBL/GenBank/DDBJ whole genome shotgun (WGS) entry which is preliminary data.</text>
</comment>
<organism evidence="2 3">
    <name type="scientific">Mycteria americana</name>
    <name type="common">Wood stork</name>
    <dbReference type="NCBI Taxonomy" id="33587"/>
    <lineage>
        <taxon>Eukaryota</taxon>
        <taxon>Metazoa</taxon>
        <taxon>Chordata</taxon>
        <taxon>Craniata</taxon>
        <taxon>Vertebrata</taxon>
        <taxon>Euteleostomi</taxon>
        <taxon>Archelosauria</taxon>
        <taxon>Archosauria</taxon>
        <taxon>Dinosauria</taxon>
        <taxon>Saurischia</taxon>
        <taxon>Theropoda</taxon>
        <taxon>Coelurosauria</taxon>
        <taxon>Aves</taxon>
        <taxon>Neognathae</taxon>
        <taxon>Neoaves</taxon>
        <taxon>Aequornithes</taxon>
        <taxon>Ciconiiformes</taxon>
        <taxon>Ciconiidae</taxon>
        <taxon>Mycteria</taxon>
    </lineage>
</organism>
<feature type="domain" description="Reverse transcriptase/retrotransposon-derived protein RNase H-like" evidence="1">
    <location>
        <begin position="57"/>
        <end position="145"/>
    </location>
</feature>
<dbReference type="Gene3D" id="3.30.70.270">
    <property type="match status" value="1"/>
</dbReference>
<dbReference type="Pfam" id="PF17919">
    <property type="entry name" value="RT_RNaseH_2"/>
    <property type="match status" value="1"/>
</dbReference>
<evidence type="ECO:0000313" key="3">
    <source>
        <dbReference type="Proteomes" id="UP001333110"/>
    </source>
</evidence>
<proteinExistence type="predicted"/>
<dbReference type="InterPro" id="IPR043128">
    <property type="entry name" value="Rev_trsase/Diguanyl_cyclase"/>
</dbReference>
<dbReference type="InterPro" id="IPR043502">
    <property type="entry name" value="DNA/RNA_pol_sf"/>
</dbReference>
<dbReference type="AlphaFoldDB" id="A0AAN7NVC1"/>
<reference evidence="2 3" key="1">
    <citation type="journal article" date="2023" name="J. Hered.">
        <title>Chromosome-level genome of the wood stork (Mycteria americana) provides insight into avian chromosome evolution.</title>
        <authorList>
            <person name="Flamio R. Jr."/>
            <person name="Ramstad K.M."/>
        </authorList>
    </citation>
    <scope>NUCLEOTIDE SEQUENCE [LARGE SCALE GENOMIC DNA]</scope>
    <source>
        <strain evidence="2">JAX WOST 10</strain>
    </source>
</reference>
<gene>
    <name evidence="2" type="ORF">QYF61_026533</name>
</gene>